<proteinExistence type="predicted"/>
<dbReference type="RefSeq" id="WP_262310367.1">
    <property type="nucleotide sequence ID" value="NZ_CP106679.1"/>
</dbReference>
<sequence length="302" mass="35568">MRKTYVFVFGFLIVNLLLSQAYLHIMKSSQLLHSDEIMKSLSSDIDYLVMGTSHSLAVQTTIFPNSSNVASYGEGIHNTYYKLNYIINELSVKPSKVILSCDLGMLKHSDIDHQNYQFYWNRYENHAELLHFAEHPTEFIINRITDYLFPYKNGEIEVFDYFFAKKTTVKNAALRNQNEIKKLSVEEKKVLDSACQNQQISELGQYYFEQIIELCRLHDIELILIRFPVTPHYYYQHSTCFDPELYYDTLTKTFIRSDDQIKLYDFHNIYDESAFADPDHLKGGKIRDNLTRLILDELEKKN</sequence>
<protein>
    <recommendedName>
        <fullName evidence="3">SGNH/GDSL hydrolase family protein</fullName>
    </recommendedName>
</protein>
<accession>A0ABY6CSF1</accession>
<reference evidence="1" key="1">
    <citation type="submission" date="2022-09" db="EMBL/GenBank/DDBJ databases">
        <title>Comparative genomics and taxonomic characterization of three novel marine species of genus Reichenbachiella exhibiting antioxidant and polysaccharide degradation activities.</title>
        <authorList>
            <person name="Muhammad N."/>
            <person name="Lee Y.-J."/>
            <person name="Ko J."/>
            <person name="Kim S.-G."/>
        </authorList>
    </citation>
    <scope>NUCLEOTIDE SEQUENCE</scope>
    <source>
        <strain evidence="1">BKB1-1</strain>
    </source>
</reference>
<name>A0ABY6CSF1_9BACT</name>
<evidence type="ECO:0000313" key="1">
    <source>
        <dbReference type="EMBL" id="UXP32935.1"/>
    </source>
</evidence>
<gene>
    <name evidence="1" type="ORF">N6H18_03065</name>
</gene>
<keyword evidence="2" id="KW-1185">Reference proteome</keyword>
<organism evidence="1 2">
    <name type="scientific">Reichenbachiella agarivorans</name>
    <dbReference type="NCBI Taxonomy" id="2979464"/>
    <lineage>
        <taxon>Bacteria</taxon>
        <taxon>Pseudomonadati</taxon>
        <taxon>Bacteroidota</taxon>
        <taxon>Cytophagia</taxon>
        <taxon>Cytophagales</taxon>
        <taxon>Reichenbachiellaceae</taxon>
        <taxon>Reichenbachiella</taxon>
    </lineage>
</organism>
<evidence type="ECO:0000313" key="2">
    <source>
        <dbReference type="Proteomes" id="UP001065174"/>
    </source>
</evidence>
<dbReference type="Proteomes" id="UP001065174">
    <property type="component" value="Chromosome"/>
</dbReference>
<evidence type="ECO:0008006" key="3">
    <source>
        <dbReference type="Google" id="ProtNLM"/>
    </source>
</evidence>
<dbReference type="EMBL" id="CP106679">
    <property type="protein sequence ID" value="UXP32935.1"/>
    <property type="molecule type" value="Genomic_DNA"/>
</dbReference>